<dbReference type="EMBL" id="QLMI01000002">
    <property type="protein sequence ID" value="RAK24487.1"/>
    <property type="molecule type" value="Genomic_DNA"/>
</dbReference>
<sequence>MTLRYKISALLFFFALTLMAQENIFPYREGNLWGLCDENATVLVAPKYDAIKKDKSKGITFFEVSSGNNSGVYIGSKNVIPVDFQKLYYLPNNLLIAVKKDTNKKETQYLYYTNGELLINNPLSFLKAIKGNDHYENSFIIGFYLRDLEGKESLVNLDYYNKNKLSYIIKDFFSIELDNKKSKEELAIAYVKQTATSAVETKYFRVEGSQIILLDEKKDSQYILDNSGKKKNRYDDYDTSIAVPNIDSEMVVEEPRAFSGTGSGSGDGPGRGNTTRKTPKGTSYYKYALIENQIEVEVSNNVTKSKKTVKFPIKADKIEIFKSKGLIVDEKSFSDSTQSYFNYIIYQKKNKYGLVYQFPFQKSVEYDFLEPMNSEKKFNYSLKNYFKVGIIDKKTKTMKYGVIDTKHNVVLPFEYEEIKVGYTIIPMVKEQVFLVKKNNLYGLISEKLLGTTADAKEIKLPIEFDSIEFNSENQSFLRVKKGNQHSAYISYYSNSDYVVTLLPSYYPYPVKEIRYTMSSGKKEISLLEAIEYITLEDEKGNFKGYANPNGILYFKD</sequence>
<dbReference type="Proteomes" id="UP000249620">
    <property type="component" value="Unassembled WGS sequence"/>
</dbReference>
<gene>
    <name evidence="3" type="ORF">B0I03_102348</name>
</gene>
<keyword evidence="4" id="KW-1185">Reference proteome</keyword>
<dbReference type="Pfam" id="PF14903">
    <property type="entry name" value="WG_beta_rep"/>
    <property type="match status" value="2"/>
</dbReference>
<feature type="region of interest" description="Disordered" evidence="1">
    <location>
        <begin position="257"/>
        <end position="279"/>
    </location>
</feature>
<organism evidence="3 4">
    <name type="scientific">Flavobacterium aquaticum</name>
    <dbReference type="NCBI Taxonomy" id="1236486"/>
    <lineage>
        <taxon>Bacteria</taxon>
        <taxon>Pseudomonadati</taxon>
        <taxon>Bacteroidota</taxon>
        <taxon>Flavobacteriia</taxon>
        <taxon>Flavobacteriales</taxon>
        <taxon>Flavobacteriaceae</taxon>
        <taxon>Flavobacterium</taxon>
    </lineage>
</organism>
<evidence type="ECO:0000256" key="1">
    <source>
        <dbReference type="SAM" id="MobiDB-lite"/>
    </source>
</evidence>
<dbReference type="RefSeq" id="WP_111566264.1">
    <property type="nucleotide sequence ID" value="NZ_QLMI01000002.1"/>
</dbReference>
<keyword evidence="2" id="KW-0732">Signal</keyword>
<dbReference type="OrthoDB" id="2485468at2"/>
<evidence type="ECO:0000313" key="3">
    <source>
        <dbReference type="EMBL" id="RAK24487.1"/>
    </source>
</evidence>
<feature type="signal peptide" evidence="2">
    <location>
        <begin position="1"/>
        <end position="20"/>
    </location>
</feature>
<dbReference type="InterPro" id="IPR032774">
    <property type="entry name" value="WG_beta_rep"/>
</dbReference>
<feature type="chain" id="PRO_5016398146" evidence="2">
    <location>
        <begin position="21"/>
        <end position="556"/>
    </location>
</feature>
<proteinExistence type="predicted"/>
<comment type="caution">
    <text evidence="3">The sequence shown here is derived from an EMBL/GenBank/DDBJ whole genome shotgun (WGS) entry which is preliminary data.</text>
</comment>
<name>A0A327YX57_9FLAO</name>
<evidence type="ECO:0000313" key="4">
    <source>
        <dbReference type="Proteomes" id="UP000249620"/>
    </source>
</evidence>
<protein>
    <submittedName>
        <fullName evidence="3">WG repeat protein</fullName>
    </submittedName>
</protein>
<evidence type="ECO:0000256" key="2">
    <source>
        <dbReference type="SAM" id="SignalP"/>
    </source>
</evidence>
<feature type="compositionally biased region" description="Gly residues" evidence="1">
    <location>
        <begin position="261"/>
        <end position="271"/>
    </location>
</feature>
<reference evidence="3 4" key="1">
    <citation type="submission" date="2018-06" db="EMBL/GenBank/DDBJ databases">
        <title>Genomic Encyclopedia of Type Strains, Phase III (KMG-III): the genomes of soil and plant-associated and newly described type strains.</title>
        <authorList>
            <person name="Whitman W."/>
        </authorList>
    </citation>
    <scope>NUCLEOTIDE SEQUENCE [LARGE SCALE GENOMIC DNA]</scope>
    <source>
        <strain evidence="3 4">CGMCC 1.12398</strain>
    </source>
</reference>
<dbReference type="AlphaFoldDB" id="A0A327YX57"/>
<accession>A0A327YX57</accession>